<evidence type="ECO:0000256" key="8">
    <source>
        <dbReference type="ARBA" id="ARBA00023329"/>
    </source>
</evidence>
<dbReference type="HOGENOM" id="CLU_001908_1_1_1"/>
<feature type="domain" description="Clathrin/coatomer adaptor adaptin-like N-terminal" evidence="11">
    <location>
        <begin position="49"/>
        <end position="600"/>
    </location>
</feature>
<keyword evidence="5" id="KW-0677">Repeat</keyword>
<keyword evidence="9" id="KW-0333">Golgi apparatus</keyword>
<evidence type="ECO:0000256" key="7">
    <source>
        <dbReference type="ARBA" id="ARBA00023136"/>
    </source>
</evidence>
<comment type="subunit">
    <text evidence="9">Adaptor protein complex 3 (AP-3) is a heterotetramer.</text>
</comment>
<keyword evidence="4 9" id="KW-0813">Transport</keyword>
<keyword evidence="7" id="KW-0472">Membrane</keyword>
<dbReference type="PaxDb" id="284590-Q6CML0"/>
<feature type="region of interest" description="Disordered" evidence="10">
    <location>
        <begin position="869"/>
        <end position="908"/>
    </location>
</feature>
<dbReference type="Proteomes" id="UP000000598">
    <property type="component" value="Chromosome E"/>
</dbReference>
<dbReference type="PIRSF" id="PIRSF037092">
    <property type="entry name" value="AP3_complex_delta"/>
    <property type="match status" value="1"/>
</dbReference>
<dbReference type="InterPro" id="IPR016024">
    <property type="entry name" value="ARM-type_fold"/>
</dbReference>
<sequence>MSSIYGTSAEDVKKRLRPFGIFFEKSLKDLIKGIRSNNETPEQLQDFLNQAIVECREEVKSPDFNMKTNAVLKLTYLEMYGFDMAWANFHVLEVMSSNNFQQKRVGYLAASQSFYKDSDILMLATNLLKKDLKYDLSNETVKMGVALSGLSTIVTPELARDICDDLFLMLNSGKPYVRKKAVTALFKVFLQYPESLRDGLSKFVSTLEDEDTSVVSAAVSVICELAKHNPGPFIQFSPLLYEMLIQIDNNWIIIRLLKLFTSLSKEEPKLRYKILPKVLELMDKTTAISVIYESINCIVKGQMLEEDDYDTAHQCLNHLESLVQSLDPNLRYISCVLFYHIGKINFEFIMQYDKLVIGLLKDVDISIRTKVLELCSGIASTDNIKNLVRILIKQFVDVDTVHVNDQGVQIDIPLNYKVKVAKTVLDVCCINDYENINGDFDWYLKILTDLCIVSQDLNNLEVSTLLGDNFRNIMVKVPSMRDAALEQLIKLTTNDDIIAKLPNLLKEGIWCFGEYSELIDNCDTLVGILLNKANKLPDTVIQTMIPALVKLFSTYANTEGRTKSEISDLLSTLIAFMEQKYRSTNFDIQERSVEFYEMLKLCQDALQDETEGLPLLITDVLPSLFNEYELGPMSHGQQQQLVKALTLDLDTPFLSSVELEELMKNEELYEDEAAYYSDKESVKSAASAGSSDGSVTQDISSEKDISMTEEELAALEERRRQERLDNPFYLNDDKIDRAETKLIELSDNDDEGETKTIEPVIKISTKKKKSNKSPSVQILSDIVVAPPSTITKEGKKKSNTSGHSDAITLSTSNKFKSFDFSRKDNIDYDGEYTVDQEELEKLKNKLAEQHISDNLTAIQDDKEEVIVIKKKKKKKTKDGSKKEKTKKKYKEPAEKASTPAISLAPNES</sequence>
<dbReference type="GO" id="GO:0030123">
    <property type="term" value="C:AP-3 adaptor complex"/>
    <property type="evidence" value="ECO:0007669"/>
    <property type="project" value="InterPro"/>
</dbReference>
<dbReference type="InterPro" id="IPR011989">
    <property type="entry name" value="ARM-like"/>
</dbReference>
<dbReference type="OMA" id="CIHTIII"/>
<dbReference type="FunCoup" id="Q6CML0">
    <property type="interactions" value="656"/>
</dbReference>
<dbReference type="FunFam" id="1.25.10.10:FF:000251">
    <property type="entry name" value="AP-3 complex subunit delta"/>
    <property type="match status" value="1"/>
</dbReference>
<dbReference type="InParanoid" id="Q6CML0"/>
<dbReference type="GO" id="GO:0010008">
    <property type="term" value="C:endosome membrane"/>
    <property type="evidence" value="ECO:0007669"/>
    <property type="project" value="TreeGrafter"/>
</dbReference>
<dbReference type="PANTHER" id="PTHR22781">
    <property type="entry name" value="DELTA ADAPTIN-RELATED"/>
    <property type="match status" value="1"/>
</dbReference>
<reference evidence="12 13" key="1">
    <citation type="journal article" date="2004" name="Nature">
        <title>Genome evolution in yeasts.</title>
        <authorList>
            <consortium name="Genolevures"/>
            <person name="Dujon B."/>
            <person name="Sherman D."/>
            <person name="Fischer G."/>
            <person name="Durrens P."/>
            <person name="Casaregola S."/>
            <person name="Lafontaine I."/>
            <person name="de Montigny J."/>
            <person name="Marck C."/>
            <person name="Neuveglise C."/>
            <person name="Talla E."/>
            <person name="Goffard N."/>
            <person name="Frangeul L."/>
            <person name="Aigle M."/>
            <person name="Anthouard V."/>
            <person name="Babour A."/>
            <person name="Barbe V."/>
            <person name="Barnay S."/>
            <person name="Blanchin S."/>
            <person name="Beckerich J.M."/>
            <person name="Beyne E."/>
            <person name="Bleykasten C."/>
            <person name="Boisrame A."/>
            <person name="Boyer J."/>
            <person name="Cattolico L."/>
            <person name="Confanioleri F."/>
            <person name="de Daruvar A."/>
            <person name="Despons L."/>
            <person name="Fabre E."/>
            <person name="Fairhead C."/>
            <person name="Ferry-Dumazet H."/>
            <person name="Groppi A."/>
            <person name="Hantraye F."/>
            <person name="Hennequin C."/>
            <person name="Jauniaux N."/>
            <person name="Joyet P."/>
            <person name="Kachouri R."/>
            <person name="Kerrest A."/>
            <person name="Koszul R."/>
            <person name="Lemaire M."/>
            <person name="Lesur I."/>
            <person name="Ma L."/>
            <person name="Muller H."/>
            <person name="Nicaud J.M."/>
            <person name="Nikolski M."/>
            <person name="Oztas S."/>
            <person name="Ozier-Kalogeropoulos O."/>
            <person name="Pellenz S."/>
            <person name="Potier S."/>
            <person name="Richard G.F."/>
            <person name="Straub M.L."/>
            <person name="Suleau A."/>
            <person name="Swennene D."/>
            <person name="Tekaia F."/>
            <person name="Wesolowski-Louvel M."/>
            <person name="Westhof E."/>
            <person name="Wirth B."/>
            <person name="Zeniou-Meyer M."/>
            <person name="Zivanovic I."/>
            <person name="Bolotin-Fukuhara M."/>
            <person name="Thierry A."/>
            <person name="Bouchier C."/>
            <person name="Caudron B."/>
            <person name="Scarpelli C."/>
            <person name="Gaillardin C."/>
            <person name="Weissenbach J."/>
            <person name="Wincker P."/>
            <person name="Souciet J.L."/>
        </authorList>
    </citation>
    <scope>NUCLEOTIDE SEQUENCE [LARGE SCALE GENOMIC DNA]</scope>
    <source>
        <strain evidence="13">ATCC 8585 / CBS 2359 / DSM 70799 / NBRC 1267 / NRRL Y-1140 / WM37</strain>
    </source>
</reference>
<evidence type="ECO:0000256" key="5">
    <source>
        <dbReference type="ARBA" id="ARBA00022737"/>
    </source>
</evidence>
<dbReference type="EMBL" id="CR382125">
    <property type="protein sequence ID" value="CAG99916.1"/>
    <property type="molecule type" value="Genomic_DNA"/>
</dbReference>
<dbReference type="eggNOG" id="KOG1059">
    <property type="taxonomic scope" value="Eukaryota"/>
</dbReference>
<feature type="compositionally biased region" description="Polar residues" evidence="10">
    <location>
        <begin position="799"/>
        <end position="808"/>
    </location>
</feature>
<feature type="region of interest" description="Disordered" evidence="10">
    <location>
        <begin position="788"/>
        <end position="808"/>
    </location>
</feature>
<feature type="region of interest" description="Disordered" evidence="10">
    <location>
        <begin position="685"/>
        <end position="706"/>
    </location>
</feature>
<name>Q6CML0_KLULA</name>
<evidence type="ECO:0000313" key="12">
    <source>
        <dbReference type="EMBL" id="CAG99916.1"/>
    </source>
</evidence>
<dbReference type="Gene3D" id="1.25.10.10">
    <property type="entry name" value="Leucine-rich Repeat Variant"/>
    <property type="match status" value="1"/>
</dbReference>
<evidence type="ECO:0000256" key="2">
    <source>
        <dbReference type="ARBA" id="ARBA00006613"/>
    </source>
</evidence>
<dbReference type="GO" id="GO:0030665">
    <property type="term" value="C:clathrin-coated vesicle membrane"/>
    <property type="evidence" value="ECO:0007669"/>
    <property type="project" value="UniProtKB-SubCell"/>
</dbReference>
<dbReference type="InterPro" id="IPR017105">
    <property type="entry name" value="AP3_complex_dsu"/>
</dbReference>
<evidence type="ECO:0000256" key="3">
    <source>
        <dbReference type="ARBA" id="ARBA00015717"/>
    </source>
</evidence>
<protein>
    <recommendedName>
        <fullName evidence="3 9">AP-3 complex subunit delta</fullName>
    </recommendedName>
</protein>
<dbReference type="Pfam" id="PF01602">
    <property type="entry name" value="Adaptin_N"/>
    <property type="match status" value="1"/>
</dbReference>
<evidence type="ECO:0000256" key="4">
    <source>
        <dbReference type="ARBA" id="ARBA00022448"/>
    </source>
</evidence>
<dbReference type="AlphaFoldDB" id="Q6CML0"/>
<dbReference type="KEGG" id="kla:KLLA0_E19405g"/>
<keyword evidence="6 9" id="KW-0653">Protein transport</keyword>
<dbReference type="GO" id="GO:0006623">
    <property type="term" value="P:protein targeting to vacuole"/>
    <property type="evidence" value="ECO:0007669"/>
    <property type="project" value="TreeGrafter"/>
</dbReference>
<gene>
    <name evidence="12" type="ORF">KLLA0_E19405g</name>
</gene>
<dbReference type="GO" id="GO:0006896">
    <property type="term" value="P:Golgi to vacuole transport"/>
    <property type="evidence" value="ECO:0007669"/>
    <property type="project" value="TreeGrafter"/>
</dbReference>
<evidence type="ECO:0000256" key="1">
    <source>
        <dbReference type="ARBA" id="ARBA00004145"/>
    </source>
</evidence>
<dbReference type="STRING" id="284590.Q6CML0"/>
<feature type="compositionally biased region" description="Low complexity" evidence="10">
    <location>
        <begin position="685"/>
        <end position="694"/>
    </location>
</feature>
<accession>Q6CML0</accession>
<comment type="function">
    <text evidence="9">Part of the AP-3 complex, an adaptor-related complex which is not clathrin-associated. The complex is associated with the Golgi region as well as more peripheral structures. It facilitates the budding of vesicles from the Golgi membrane.</text>
</comment>
<evidence type="ECO:0000256" key="6">
    <source>
        <dbReference type="ARBA" id="ARBA00022927"/>
    </source>
</evidence>
<evidence type="ECO:0000259" key="11">
    <source>
        <dbReference type="Pfam" id="PF01602"/>
    </source>
</evidence>
<proteinExistence type="inferred from homology"/>
<evidence type="ECO:0000313" key="13">
    <source>
        <dbReference type="Proteomes" id="UP000000598"/>
    </source>
</evidence>
<keyword evidence="13" id="KW-1185">Reference proteome</keyword>
<dbReference type="PANTHER" id="PTHR22781:SF12">
    <property type="entry name" value="AP-3 COMPLEX SUBUNIT DELTA-1"/>
    <property type="match status" value="1"/>
</dbReference>
<keyword evidence="8" id="KW-0968">Cytoplasmic vesicle</keyword>
<evidence type="ECO:0000256" key="9">
    <source>
        <dbReference type="PIRNR" id="PIRNR037092"/>
    </source>
</evidence>
<comment type="similarity">
    <text evidence="2 9">Belongs to the adaptor complexes large subunit family.</text>
</comment>
<organism evidence="12 13">
    <name type="scientific">Kluyveromyces lactis (strain ATCC 8585 / CBS 2359 / DSM 70799 / NBRC 1267 / NRRL Y-1140 / WM37)</name>
    <name type="common">Yeast</name>
    <name type="synonym">Candida sphaerica</name>
    <dbReference type="NCBI Taxonomy" id="284590"/>
    <lineage>
        <taxon>Eukaryota</taxon>
        <taxon>Fungi</taxon>
        <taxon>Dikarya</taxon>
        <taxon>Ascomycota</taxon>
        <taxon>Saccharomycotina</taxon>
        <taxon>Saccharomycetes</taxon>
        <taxon>Saccharomycetales</taxon>
        <taxon>Saccharomycetaceae</taxon>
        <taxon>Kluyveromyces</taxon>
    </lineage>
</organism>
<dbReference type="InterPro" id="IPR002553">
    <property type="entry name" value="Clathrin/coatomer_adapt-like_N"/>
</dbReference>
<dbReference type="SUPFAM" id="SSF48371">
    <property type="entry name" value="ARM repeat"/>
    <property type="match status" value="1"/>
</dbReference>
<comment type="subcellular location">
    <subcellularLocation>
        <location evidence="1">Cytoplasmic vesicle</location>
        <location evidence="1">Clathrin-coated vesicle membrane</location>
        <topology evidence="1">Peripheral membrane protein</topology>
        <orientation evidence="1">Cytoplasmic side</orientation>
    </subcellularLocation>
    <subcellularLocation>
        <location evidence="9">Golgi apparatus</location>
    </subcellularLocation>
</comment>
<dbReference type="GO" id="GO:0005794">
    <property type="term" value="C:Golgi apparatus"/>
    <property type="evidence" value="ECO:0007669"/>
    <property type="project" value="UniProtKB-SubCell"/>
</dbReference>
<evidence type="ECO:0000256" key="10">
    <source>
        <dbReference type="SAM" id="MobiDB-lite"/>
    </source>
</evidence>